<evidence type="ECO:0000256" key="3">
    <source>
        <dbReference type="ARBA" id="ARBA00022827"/>
    </source>
</evidence>
<accession>A0A9X6NBB6</accession>
<dbReference type="SUPFAM" id="SSF51905">
    <property type="entry name" value="FAD/NAD(P)-binding domain"/>
    <property type="match status" value="1"/>
</dbReference>
<evidence type="ECO:0000256" key="5">
    <source>
        <dbReference type="ARBA" id="ARBA00023002"/>
    </source>
</evidence>
<evidence type="ECO:0000256" key="1">
    <source>
        <dbReference type="ARBA" id="ARBA00009183"/>
    </source>
</evidence>
<keyword evidence="3 6" id="KW-0274">FAD</keyword>
<dbReference type="InterPro" id="IPR020946">
    <property type="entry name" value="Flavin_mOase-like"/>
</dbReference>
<keyword evidence="2 6" id="KW-0285">Flavoprotein</keyword>
<gene>
    <name evidence="7" type="ORF">BV898_15562</name>
</gene>
<dbReference type="EMBL" id="MTYJ01000213">
    <property type="protein sequence ID" value="OWA51060.1"/>
    <property type="molecule type" value="Genomic_DNA"/>
</dbReference>
<evidence type="ECO:0000313" key="7">
    <source>
        <dbReference type="EMBL" id="OWA51060.1"/>
    </source>
</evidence>
<comment type="similarity">
    <text evidence="1 6">Belongs to the FMO family.</text>
</comment>
<dbReference type="Pfam" id="PF00743">
    <property type="entry name" value="FMO-like"/>
    <property type="match status" value="1"/>
</dbReference>
<dbReference type="PANTHER" id="PTHR23023">
    <property type="entry name" value="DIMETHYLANILINE MONOOXYGENASE"/>
    <property type="match status" value="1"/>
</dbReference>
<dbReference type="GO" id="GO:0050661">
    <property type="term" value="F:NADP binding"/>
    <property type="evidence" value="ECO:0007669"/>
    <property type="project" value="InterPro"/>
</dbReference>
<dbReference type="GO" id="GO:0050660">
    <property type="term" value="F:flavin adenine dinucleotide binding"/>
    <property type="evidence" value="ECO:0007669"/>
    <property type="project" value="InterPro"/>
</dbReference>
<name>A0A9X6NBB6_HYPEX</name>
<dbReference type="InterPro" id="IPR000960">
    <property type="entry name" value="Flavin_mOase"/>
</dbReference>
<protein>
    <recommendedName>
        <fullName evidence="6">Flavin-containing monooxygenase</fullName>
        <ecNumber evidence="6">1.-.-.-</ecNumber>
    </recommendedName>
</protein>
<reference evidence="8" key="1">
    <citation type="submission" date="2017-01" db="EMBL/GenBank/DDBJ databases">
        <title>Comparative genomics of anhydrobiosis in the tardigrade Hypsibius dujardini.</title>
        <authorList>
            <person name="Yoshida Y."/>
            <person name="Koutsovoulos G."/>
            <person name="Laetsch D."/>
            <person name="Stevens L."/>
            <person name="Kumar S."/>
            <person name="Horikawa D."/>
            <person name="Ishino K."/>
            <person name="Komine S."/>
            <person name="Tomita M."/>
            <person name="Blaxter M."/>
            <person name="Arakawa K."/>
        </authorList>
    </citation>
    <scope>NUCLEOTIDE SEQUENCE [LARGE SCALE GENOMIC DNA]</scope>
    <source>
        <strain evidence="8">Z151</strain>
    </source>
</reference>
<comment type="caution">
    <text evidence="7">The sequence shown here is derived from an EMBL/GenBank/DDBJ whole genome shotgun (WGS) entry which is preliminary data.</text>
</comment>
<dbReference type="Proteomes" id="UP000192578">
    <property type="component" value="Unassembled WGS sequence"/>
</dbReference>
<organism evidence="7 8">
    <name type="scientific">Hypsibius exemplaris</name>
    <name type="common">Freshwater tardigrade</name>
    <dbReference type="NCBI Taxonomy" id="2072580"/>
    <lineage>
        <taxon>Eukaryota</taxon>
        <taxon>Metazoa</taxon>
        <taxon>Ecdysozoa</taxon>
        <taxon>Tardigrada</taxon>
        <taxon>Eutardigrada</taxon>
        <taxon>Parachela</taxon>
        <taxon>Hypsibioidea</taxon>
        <taxon>Hypsibiidae</taxon>
        <taxon>Hypsibius</taxon>
    </lineage>
</organism>
<evidence type="ECO:0000256" key="4">
    <source>
        <dbReference type="ARBA" id="ARBA00022857"/>
    </source>
</evidence>
<comment type="cofactor">
    <cofactor evidence="6">
        <name>FAD</name>
        <dbReference type="ChEBI" id="CHEBI:57692"/>
    </cofactor>
</comment>
<dbReference type="InterPro" id="IPR050346">
    <property type="entry name" value="FMO-like"/>
</dbReference>
<keyword evidence="5 6" id="KW-0560">Oxidoreductase</keyword>
<dbReference type="AlphaFoldDB" id="A0A9X6NBB6"/>
<keyword evidence="8" id="KW-1185">Reference proteome</keyword>
<dbReference type="InterPro" id="IPR036188">
    <property type="entry name" value="FAD/NAD-bd_sf"/>
</dbReference>
<dbReference type="PRINTS" id="PR00370">
    <property type="entry name" value="FMOXYGENASE"/>
</dbReference>
<dbReference type="OrthoDB" id="66881at2759"/>
<dbReference type="EC" id="1.-.-.-" evidence="6"/>
<evidence type="ECO:0000256" key="2">
    <source>
        <dbReference type="ARBA" id="ARBA00022630"/>
    </source>
</evidence>
<dbReference type="Gene3D" id="3.50.50.60">
    <property type="entry name" value="FAD/NAD(P)-binding domain"/>
    <property type="match status" value="1"/>
</dbReference>
<evidence type="ECO:0000256" key="6">
    <source>
        <dbReference type="RuleBase" id="RU361177"/>
    </source>
</evidence>
<dbReference type="GO" id="GO:0004499">
    <property type="term" value="F:N,N-dimethylaniline monooxygenase activity"/>
    <property type="evidence" value="ECO:0007669"/>
    <property type="project" value="InterPro"/>
</dbReference>
<keyword evidence="6 7" id="KW-0503">Monooxygenase</keyword>
<proteinExistence type="inferred from homology"/>
<keyword evidence="4" id="KW-0521">NADP</keyword>
<evidence type="ECO:0000313" key="8">
    <source>
        <dbReference type="Proteomes" id="UP000192578"/>
    </source>
</evidence>
<sequence>MLEEPMEGNSSVTRKRVAIMGAGVTGLYALRHFGDDSKSKLVAYEVQNRLRGVWNYPPGCEDFPDAPITSEHYCRMYRGMRVNAPRDLNRFPELPLHDSSDDSYVSRESFQSHLHEYGQKCDLNRFVKLRHRVNFLEPLNSEAGPCRWRLFIEDLTSQSVAEEVFDIVLVCNGRHEKLHLPNLPGLNSFRGPVIHSAHYRSSEAYADKSVLIVGGATSANDIALELLPVAKKVTMCRRRQLNIFPKEQFPNIIESSTDV</sequence>